<evidence type="ECO:0000313" key="1">
    <source>
        <dbReference type="EMBL" id="MBA4677187.1"/>
    </source>
</evidence>
<reference evidence="1" key="2">
    <citation type="submission" date="2020-07" db="EMBL/GenBank/DDBJ databases">
        <authorList>
            <person name="Vera ALvarez R."/>
            <person name="Arias-Moreno D.M."/>
            <person name="Jimenez-Jacinto V."/>
            <person name="Jimenez-Bremont J.F."/>
            <person name="Swaminathan K."/>
            <person name="Moose S.P."/>
            <person name="Guerrero-Gonzalez M.L."/>
            <person name="Marino-Ramirez L."/>
            <person name="Landsman D."/>
            <person name="Rodriguez-Kessler M."/>
            <person name="Delgado-Sanchez P."/>
        </authorList>
    </citation>
    <scope>NUCLEOTIDE SEQUENCE</scope>
    <source>
        <tissue evidence="1">Cladode</tissue>
    </source>
</reference>
<dbReference type="EMBL" id="GISG01274031">
    <property type="protein sequence ID" value="MBA4677187.1"/>
    <property type="molecule type" value="Transcribed_RNA"/>
</dbReference>
<organism evidence="1">
    <name type="scientific">Opuntia streptacantha</name>
    <name type="common">Prickly pear cactus</name>
    <name type="synonym">Opuntia cardona</name>
    <dbReference type="NCBI Taxonomy" id="393608"/>
    <lineage>
        <taxon>Eukaryota</taxon>
        <taxon>Viridiplantae</taxon>
        <taxon>Streptophyta</taxon>
        <taxon>Embryophyta</taxon>
        <taxon>Tracheophyta</taxon>
        <taxon>Spermatophyta</taxon>
        <taxon>Magnoliopsida</taxon>
        <taxon>eudicotyledons</taxon>
        <taxon>Gunneridae</taxon>
        <taxon>Pentapetalae</taxon>
        <taxon>Caryophyllales</taxon>
        <taxon>Cactineae</taxon>
        <taxon>Cactaceae</taxon>
        <taxon>Opuntioideae</taxon>
        <taxon>Opuntia</taxon>
    </lineage>
</organism>
<protein>
    <submittedName>
        <fullName evidence="1">Uncharacterized protein</fullName>
    </submittedName>
</protein>
<reference evidence="1" key="1">
    <citation type="journal article" date="2013" name="J. Plant Res.">
        <title>Effect of fungi and light on seed germination of three Opuntia species from semiarid lands of central Mexico.</title>
        <authorList>
            <person name="Delgado-Sanchez P."/>
            <person name="Jimenez-Bremont J.F."/>
            <person name="Guerrero-Gonzalez Mde L."/>
            <person name="Flores J."/>
        </authorList>
    </citation>
    <scope>NUCLEOTIDE SEQUENCE</scope>
    <source>
        <tissue evidence="1">Cladode</tissue>
    </source>
</reference>
<dbReference type="EMBL" id="GISG01274030">
    <property type="protein sequence ID" value="MBA4677186.1"/>
    <property type="molecule type" value="Transcribed_RNA"/>
</dbReference>
<sequence length="138" mass="15870">MHNPHVMAILDNKHQFLHYTCSSLLRKPPFFRQLINQPSTRAQLHNKMKVLRIFIHSIQHHNPRVPRQMLHYLHFPMHCLPLAQSLTSKLPPTSLASTQPNRSKFALPNCLDLDIIILKLVLPITNLSGSIDTPNLPL</sequence>
<accession>A0A7C9F5C4</accession>
<name>A0A7C9F5C4_OPUST</name>
<dbReference type="AlphaFoldDB" id="A0A7C9F5C4"/>
<proteinExistence type="predicted"/>